<dbReference type="PANTHER" id="PTHR46390">
    <property type="entry name" value="MANNOSE-1-PHOSPHATE GUANYLYLTRANSFERASE"/>
    <property type="match status" value="1"/>
</dbReference>
<evidence type="ECO:0000313" key="3">
    <source>
        <dbReference type="EMBL" id="ABC45318.1"/>
    </source>
</evidence>
<evidence type="ECO:0000313" key="4">
    <source>
        <dbReference type="Proteomes" id="UP000008674"/>
    </source>
</evidence>
<feature type="region of interest" description="Disordered" evidence="1">
    <location>
        <begin position="1"/>
        <end position="31"/>
    </location>
</feature>
<dbReference type="SUPFAM" id="SSF51182">
    <property type="entry name" value="RmlC-like cupins"/>
    <property type="match status" value="1"/>
</dbReference>
<dbReference type="EMBL" id="CP000159">
    <property type="protein sequence ID" value="ABC45318.1"/>
    <property type="molecule type" value="Genomic_DNA"/>
</dbReference>
<dbReference type="AlphaFoldDB" id="Q2S317"/>
<feature type="compositionally biased region" description="Basic residues" evidence="1">
    <location>
        <begin position="51"/>
        <end position="61"/>
    </location>
</feature>
<dbReference type="STRING" id="309807.SRU_1290"/>
<feature type="region of interest" description="Disordered" evidence="1">
    <location>
        <begin position="45"/>
        <end position="64"/>
    </location>
</feature>
<dbReference type="HOGENOM" id="CLU_754179_0_0_10"/>
<protein>
    <submittedName>
        <fullName evidence="3">Mannose-1-phosphate guanylyltransferase</fullName>
    </submittedName>
</protein>
<sequence>MGIDPRGVGGGGAVHRAGHPRPGADRGGLVRGPEVHAVCDDHPRARVGPVQHHRGSAHGRLSRVGPRGVASAWGRAGTHLCPCGRDGLCDRVELGHHGHPDAAGGSTGVGGSRPERDGRPVALSHSVLVGVVRAGRIGVGGPLFAHFGYDDSLVNGQRLRPRGARAHAVAVRAQRGDRGHRVWHTARRLRHAVVGRALGRGGAPVRPAEGGRHARRYGRGPCGGPGVSQWQPPRRRGARLSPFLFVHQSTSLSMFLDADDRPWGRWEEYLNEPGYRVKRIIVHPGQRLSLQKHEQRQEHWVVVRGTGVFTRNEEEIAVSEGDTCFIDEGDVHRIENTGDGPLVFIETQMGRCVEDDIIRLEDDYGRE</sequence>
<dbReference type="InterPro" id="IPR051161">
    <property type="entry name" value="Mannose-6P_isomerase_type2"/>
</dbReference>
<dbReference type="InterPro" id="IPR014710">
    <property type="entry name" value="RmlC-like_jellyroll"/>
</dbReference>
<dbReference type="InterPro" id="IPR001538">
    <property type="entry name" value="Man6P_isomerase-2_C"/>
</dbReference>
<evidence type="ECO:0000256" key="1">
    <source>
        <dbReference type="SAM" id="MobiDB-lite"/>
    </source>
</evidence>
<dbReference type="EnsemblBacteria" id="ABC45318">
    <property type="protein sequence ID" value="ABC45318"/>
    <property type="gene ID" value="SRU_1290"/>
</dbReference>
<dbReference type="GO" id="GO:0004475">
    <property type="term" value="F:mannose-1-phosphate guanylyltransferase (GTP) activity"/>
    <property type="evidence" value="ECO:0007669"/>
    <property type="project" value="TreeGrafter"/>
</dbReference>
<dbReference type="KEGG" id="sru:SRU_1290"/>
<organism evidence="3 4">
    <name type="scientific">Salinibacter ruber (strain DSM 13855 / M31)</name>
    <dbReference type="NCBI Taxonomy" id="309807"/>
    <lineage>
        <taxon>Bacteria</taxon>
        <taxon>Pseudomonadati</taxon>
        <taxon>Rhodothermota</taxon>
        <taxon>Rhodothermia</taxon>
        <taxon>Rhodothermales</taxon>
        <taxon>Salinibacteraceae</taxon>
        <taxon>Salinibacter</taxon>
    </lineage>
</organism>
<keyword evidence="3" id="KW-0548">Nucleotidyltransferase</keyword>
<keyword evidence="3" id="KW-0808">Transferase</keyword>
<name>Q2S317_SALRD</name>
<dbReference type="GO" id="GO:0005976">
    <property type="term" value="P:polysaccharide metabolic process"/>
    <property type="evidence" value="ECO:0007669"/>
    <property type="project" value="InterPro"/>
</dbReference>
<gene>
    <name evidence="3" type="ordered locus">SRU_1290</name>
</gene>
<keyword evidence="4" id="KW-1185">Reference proteome</keyword>
<dbReference type="InterPro" id="IPR011051">
    <property type="entry name" value="RmlC_Cupin_sf"/>
</dbReference>
<dbReference type="OrthoDB" id="9806359at2"/>
<dbReference type="CDD" id="cd02213">
    <property type="entry name" value="cupin_PMI_typeII_C"/>
    <property type="match status" value="1"/>
</dbReference>
<dbReference type="Gene3D" id="2.60.120.10">
    <property type="entry name" value="Jelly Rolls"/>
    <property type="match status" value="1"/>
</dbReference>
<dbReference type="eggNOG" id="COG0662">
    <property type="taxonomic scope" value="Bacteria"/>
</dbReference>
<accession>Q2S317</accession>
<dbReference type="Proteomes" id="UP000008674">
    <property type="component" value="Chromosome"/>
</dbReference>
<dbReference type="Pfam" id="PF01050">
    <property type="entry name" value="MannoseP_isomer"/>
    <property type="match status" value="1"/>
</dbReference>
<dbReference type="PANTHER" id="PTHR46390:SF1">
    <property type="entry name" value="MANNOSE-1-PHOSPHATE GUANYLYLTRANSFERASE"/>
    <property type="match status" value="1"/>
</dbReference>
<evidence type="ECO:0000259" key="2">
    <source>
        <dbReference type="Pfam" id="PF01050"/>
    </source>
</evidence>
<reference evidence="3 4" key="1">
    <citation type="journal article" date="2005" name="Proc. Natl. Acad. Sci. U.S.A.">
        <title>The genome of Salinibacter ruber: convergence and gene exchange among hyperhalophilic bacteria and archaea.</title>
        <authorList>
            <person name="Mongodin E.F."/>
            <person name="Nelson K.E."/>
            <person name="Daugherty S."/>
            <person name="Deboy R.T."/>
            <person name="Wister J."/>
            <person name="Khouri H."/>
            <person name="Weidman J."/>
            <person name="Walsh D.A."/>
            <person name="Papke R.T."/>
            <person name="Sanchez Perez G."/>
            <person name="Sharma A.K."/>
            <person name="Nesbo C.L."/>
            <person name="MacLeod D."/>
            <person name="Bapteste E."/>
            <person name="Doolittle W.F."/>
            <person name="Charlebois R.L."/>
            <person name="Legault B."/>
            <person name="Rodriguez-Valera F."/>
        </authorList>
    </citation>
    <scope>NUCLEOTIDE SEQUENCE [LARGE SCALE GENOMIC DNA]</scope>
    <source>
        <strain evidence="4">DSM 13855 / CECT 5946 / M31</strain>
    </source>
</reference>
<dbReference type="GO" id="GO:0009298">
    <property type="term" value="P:GDP-mannose biosynthetic process"/>
    <property type="evidence" value="ECO:0007669"/>
    <property type="project" value="TreeGrafter"/>
</dbReference>
<feature type="domain" description="Mannose-6-phosphate isomerase type II C-terminal" evidence="2">
    <location>
        <begin position="261"/>
        <end position="362"/>
    </location>
</feature>
<proteinExistence type="predicted"/>
<feature type="region of interest" description="Disordered" evidence="1">
    <location>
        <begin position="200"/>
        <end position="233"/>
    </location>
</feature>